<keyword evidence="3" id="KW-1015">Disulfide bond</keyword>
<dbReference type="OMA" id="PTCATAY"/>
<dbReference type="CDD" id="cd19941">
    <property type="entry name" value="TIL"/>
    <property type="match status" value="1"/>
</dbReference>
<organism evidence="5 6">
    <name type="scientific">Necator americanus</name>
    <name type="common">Human hookworm</name>
    <dbReference type="NCBI Taxonomy" id="51031"/>
    <lineage>
        <taxon>Eukaryota</taxon>
        <taxon>Metazoa</taxon>
        <taxon>Ecdysozoa</taxon>
        <taxon>Nematoda</taxon>
        <taxon>Chromadorea</taxon>
        <taxon>Rhabditida</taxon>
        <taxon>Rhabditina</taxon>
        <taxon>Rhabditomorpha</taxon>
        <taxon>Strongyloidea</taxon>
        <taxon>Ancylostomatidae</taxon>
        <taxon>Bunostominae</taxon>
        <taxon>Necator</taxon>
    </lineage>
</organism>
<feature type="domain" description="TIL" evidence="4">
    <location>
        <begin position="38"/>
        <end position="90"/>
    </location>
</feature>
<accession>W2TY21</accession>
<keyword evidence="2" id="KW-0722">Serine protease inhibitor</keyword>
<reference evidence="6" key="1">
    <citation type="journal article" date="2014" name="Nat. Genet.">
        <title>Genome of the human hookworm Necator americanus.</title>
        <authorList>
            <person name="Tang Y.T."/>
            <person name="Gao X."/>
            <person name="Rosa B.A."/>
            <person name="Abubucker S."/>
            <person name="Hallsworth-Pepin K."/>
            <person name="Martin J."/>
            <person name="Tyagi R."/>
            <person name="Heizer E."/>
            <person name="Zhang X."/>
            <person name="Bhonagiri-Palsikar V."/>
            <person name="Minx P."/>
            <person name="Warren W.C."/>
            <person name="Wang Q."/>
            <person name="Zhan B."/>
            <person name="Hotez P.J."/>
            <person name="Sternberg P.W."/>
            <person name="Dougall A."/>
            <person name="Gaze S.T."/>
            <person name="Mulvenna J."/>
            <person name="Sotillo J."/>
            <person name="Ranganathan S."/>
            <person name="Rabelo E.M."/>
            <person name="Wilson R.K."/>
            <person name="Felgner P.L."/>
            <person name="Bethony J."/>
            <person name="Hawdon J.M."/>
            <person name="Gasser R.B."/>
            <person name="Loukas A."/>
            <person name="Mitreva M."/>
        </authorList>
    </citation>
    <scope>NUCLEOTIDE SEQUENCE [LARGE SCALE GENOMIC DNA]</scope>
</reference>
<name>W2TY21_NECAM</name>
<evidence type="ECO:0000256" key="1">
    <source>
        <dbReference type="ARBA" id="ARBA00022690"/>
    </source>
</evidence>
<dbReference type="AlphaFoldDB" id="W2TY21"/>
<evidence type="ECO:0000259" key="4">
    <source>
        <dbReference type="Pfam" id="PF01826"/>
    </source>
</evidence>
<evidence type="ECO:0000313" key="6">
    <source>
        <dbReference type="Proteomes" id="UP000053676"/>
    </source>
</evidence>
<evidence type="ECO:0000256" key="2">
    <source>
        <dbReference type="ARBA" id="ARBA00022900"/>
    </source>
</evidence>
<dbReference type="KEGG" id="nai:NECAME_06162"/>
<dbReference type="Gene3D" id="2.10.25.10">
    <property type="entry name" value="Laminin"/>
    <property type="match status" value="1"/>
</dbReference>
<dbReference type="InterPro" id="IPR051368">
    <property type="entry name" value="SerProtInhib-TIL_Domain"/>
</dbReference>
<keyword evidence="6" id="KW-1185">Reference proteome</keyword>
<gene>
    <name evidence="5" type="ORF">NECAME_06162</name>
</gene>
<dbReference type="EMBL" id="KI657644">
    <property type="protein sequence ID" value="ETN85917.1"/>
    <property type="molecule type" value="Genomic_DNA"/>
</dbReference>
<evidence type="ECO:0000256" key="3">
    <source>
        <dbReference type="ARBA" id="ARBA00023157"/>
    </source>
</evidence>
<protein>
    <submittedName>
        <fullName evidence="5">Trypsin Inhibitor like cysteine rich domain protein</fullName>
    </submittedName>
</protein>
<dbReference type="OrthoDB" id="6236007at2759"/>
<dbReference type="InterPro" id="IPR036084">
    <property type="entry name" value="Ser_inhib-like_sf"/>
</dbReference>
<dbReference type="InterPro" id="IPR002919">
    <property type="entry name" value="TIL_dom"/>
</dbReference>
<sequence>MDILVKIPRCAEVRVKCQAGHHCEDTPTGITCAPDPVCPANEVFNICASDCEQTCVPMGRPCTLNCLPPKCQCKDGYVREGGRCIDPKKCPNRKQSTDRIHESVMQSYGSDFYLCFFLKKSLRKATPMKKIRMKKKHGGIVGILIINLLEVNKV</sequence>
<dbReference type="STRING" id="51031.W2TY21"/>
<dbReference type="PANTHER" id="PTHR23259:SF70">
    <property type="entry name" value="ACCESSORY GLAND PROTEIN ACP62F-RELATED"/>
    <property type="match status" value="1"/>
</dbReference>
<dbReference type="SUPFAM" id="SSF57567">
    <property type="entry name" value="Serine protease inhibitors"/>
    <property type="match status" value="1"/>
</dbReference>
<dbReference type="PANTHER" id="PTHR23259">
    <property type="entry name" value="RIDDLE"/>
    <property type="match status" value="1"/>
</dbReference>
<dbReference type="Pfam" id="PF01826">
    <property type="entry name" value="TIL"/>
    <property type="match status" value="1"/>
</dbReference>
<proteinExistence type="predicted"/>
<evidence type="ECO:0000313" key="5">
    <source>
        <dbReference type="EMBL" id="ETN85917.1"/>
    </source>
</evidence>
<keyword evidence="1" id="KW-0646">Protease inhibitor</keyword>
<dbReference type="Proteomes" id="UP000053676">
    <property type="component" value="Unassembled WGS sequence"/>
</dbReference>
<dbReference type="GO" id="GO:0004867">
    <property type="term" value="F:serine-type endopeptidase inhibitor activity"/>
    <property type="evidence" value="ECO:0007669"/>
    <property type="project" value="UniProtKB-KW"/>
</dbReference>